<organism evidence="2 3">
    <name type="scientific">Eruca vesicaria subsp. sativa</name>
    <name type="common">Garden rocket</name>
    <name type="synonym">Eruca sativa</name>
    <dbReference type="NCBI Taxonomy" id="29727"/>
    <lineage>
        <taxon>Eukaryota</taxon>
        <taxon>Viridiplantae</taxon>
        <taxon>Streptophyta</taxon>
        <taxon>Embryophyta</taxon>
        <taxon>Tracheophyta</taxon>
        <taxon>Spermatophyta</taxon>
        <taxon>Magnoliopsida</taxon>
        <taxon>eudicotyledons</taxon>
        <taxon>Gunneridae</taxon>
        <taxon>Pentapetalae</taxon>
        <taxon>rosids</taxon>
        <taxon>malvids</taxon>
        <taxon>Brassicales</taxon>
        <taxon>Brassicaceae</taxon>
        <taxon>Brassiceae</taxon>
        <taxon>Eruca</taxon>
    </lineage>
</organism>
<sequence length="63" mass="7118">MNRNKRKVQEQPHVEQDIAFSTKPSPARPVSAKKPVAARANNREDEDKLVKLLPQSTIIIKSL</sequence>
<evidence type="ECO:0000313" key="2">
    <source>
        <dbReference type="EMBL" id="CAH8305992.1"/>
    </source>
</evidence>
<feature type="region of interest" description="Disordered" evidence="1">
    <location>
        <begin position="1"/>
        <end position="44"/>
    </location>
</feature>
<keyword evidence="3" id="KW-1185">Reference proteome</keyword>
<feature type="compositionally biased region" description="Basic and acidic residues" evidence="1">
    <location>
        <begin position="7"/>
        <end position="16"/>
    </location>
</feature>
<reference evidence="2 3" key="1">
    <citation type="submission" date="2022-03" db="EMBL/GenBank/DDBJ databases">
        <authorList>
            <person name="Macdonald S."/>
            <person name="Ahmed S."/>
            <person name="Newling K."/>
        </authorList>
    </citation>
    <scope>NUCLEOTIDE SEQUENCE [LARGE SCALE GENOMIC DNA]</scope>
</reference>
<evidence type="ECO:0000256" key="1">
    <source>
        <dbReference type="SAM" id="MobiDB-lite"/>
    </source>
</evidence>
<comment type="caution">
    <text evidence="2">The sequence shown here is derived from an EMBL/GenBank/DDBJ whole genome shotgun (WGS) entry which is preliminary data.</text>
</comment>
<dbReference type="AlphaFoldDB" id="A0ABC8IXQ9"/>
<accession>A0ABC8IXQ9</accession>
<dbReference type="EMBL" id="CAKOAT010062932">
    <property type="protein sequence ID" value="CAH8305992.1"/>
    <property type="molecule type" value="Genomic_DNA"/>
</dbReference>
<evidence type="ECO:0000313" key="3">
    <source>
        <dbReference type="Proteomes" id="UP001642260"/>
    </source>
</evidence>
<proteinExistence type="predicted"/>
<name>A0ABC8IXQ9_ERUVS</name>
<gene>
    <name evidence="2" type="ORF">ERUC_LOCUS4119</name>
</gene>
<protein>
    <submittedName>
        <fullName evidence="2">Uncharacterized protein</fullName>
    </submittedName>
</protein>
<dbReference type="Proteomes" id="UP001642260">
    <property type="component" value="Unassembled WGS sequence"/>
</dbReference>